<evidence type="ECO:0000313" key="1">
    <source>
        <dbReference type="EMBL" id="CDX22142.1"/>
    </source>
</evidence>
<organism evidence="1 2">
    <name type="scientific">Mesorhizobium plurifarium</name>
    <dbReference type="NCBI Taxonomy" id="69974"/>
    <lineage>
        <taxon>Bacteria</taxon>
        <taxon>Pseudomonadati</taxon>
        <taxon>Pseudomonadota</taxon>
        <taxon>Alphaproteobacteria</taxon>
        <taxon>Hyphomicrobiales</taxon>
        <taxon>Phyllobacteriaceae</taxon>
        <taxon>Mesorhizobium</taxon>
    </lineage>
</organism>
<keyword evidence="2" id="KW-1185">Reference proteome</keyword>
<dbReference type="AlphaFoldDB" id="A0A090DYE6"/>
<accession>A0A090DYE6</accession>
<evidence type="ECO:0000313" key="2">
    <source>
        <dbReference type="Proteomes" id="UP000045285"/>
    </source>
</evidence>
<proteinExistence type="predicted"/>
<gene>
    <name evidence="1" type="ORF">MPL3356_390167</name>
</gene>
<dbReference type="EMBL" id="CCMZ01000033">
    <property type="protein sequence ID" value="CDX22142.1"/>
    <property type="molecule type" value="Genomic_DNA"/>
</dbReference>
<sequence>MVRRNKPKQLSEPQIAEFMAAAAALHQAIVSPLISTQCDHYRSMQDLHEALLKTVKDITGKDAEFVQWFGAGSR</sequence>
<name>A0A090DYE6_MESPL</name>
<reference evidence="2" key="1">
    <citation type="submission" date="2014-08" db="EMBL/GenBank/DDBJ databases">
        <authorList>
            <person name="Moulin L."/>
        </authorList>
    </citation>
    <scope>NUCLEOTIDE SEQUENCE [LARGE SCALE GENOMIC DNA]</scope>
</reference>
<protein>
    <submittedName>
        <fullName evidence="1">Uncharacterized protein</fullName>
    </submittedName>
</protein>
<dbReference type="Proteomes" id="UP000045285">
    <property type="component" value="Unassembled WGS sequence"/>
</dbReference>